<dbReference type="EMBL" id="CP018477">
    <property type="protein sequence ID" value="ASV73433.1"/>
    <property type="molecule type" value="Genomic_DNA"/>
</dbReference>
<dbReference type="PANTHER" id="PTHR32182">
    <property type="entry name" value="DNA REPLICATION AND REPAIR PROTEIN RECF"/>
    <property type="match status" value="1"/>
</dbReference>
<dbReference type="GO" id="GO:0006302">
    <property type="term" value="P:double-strand break repair"/>
    <property type="evidence" value="ECO:0007669"/>
    <property type="project" value="TreeGrafter"/>
</dbReference>
<evidence type="ECO:0000313" key="2">
    <source>
        <dbReference type="EMBL" id="ASV73433.1"/>
    </source>
</evidence>
<dbReference type="GO" id="GO:0000731">
    <property type="term" value="P:DNA synthesis involved in DNA repair"/>
    <property type="evidence" value="ECO:0007669"/>
    <property type="project" value="TreeGrafter"/>
</dbReference>
<reference evidence="2 3" key="1">
    <citation type="journal article" name="Front. Microbiol.">
        <title>Sugar Metabolism of the First Thermophilic Planctomycete Thermogutta terrifontis: Comparative Genomic and Transcriptomic Approaches.</title>
        <authorList>
            <person name="Elcheninov A.G."/>
            <person name="Menzel P."/>
            <person name="Gudbergsdottir S.R."/>
            <person name="Slesarev A.I."/>
            <person name="Kadnikov V.V."/>
            <person name="Krogh A."/>
            <person name="Bonch-Osmolovskaya E.A."/>
            <person name="Peng X."/>
            <person name="Kublanov I.V."/>
        </authorList>
    </citation>
    <scope>NUCLEOTIDE SEQUENCE [LARGE SCALE GENOMIC DNA]</scope>
    <source>
        <strain evidence="2 3">R1</strain>
    </source>
</reference>
<name>A0A286RBU3_9BACT</name>
<dbReference type="InterPro" id="IPR003959">
    <property type="entry name" value="ATPase_AAA_core"/>
</dbReference>
<keyword evidence="3" id="KW-1185">Reference proteome</keyword>
<dbReference type="AlphaFoldDB" id="A0A286RBU3"/>
<evidence type="ECO:0000313" key="3">
    <source>
        <dbReference type="Proteomes" id="UP000215086"/>
    </source>
</evidence>
<protein>
    <recommendedName>
        <fullName evidence="1">ATPase AAA-type core domain-containing protein</fullName>
    </recommendedName>
</protein>
<organism evidence="2 3">
    <name type="scientific">Thermogutta terrifontis</name>
    <dbReference type="NCBI Taxonomy" id="1331910"/>
    <lineage>
        <taxon>Bacteria</taxon>
        <taxon>Pseudomonadati</taxon>
        <taxon>Planctomycetota</taxon>
        <taxon>Planctomycetia</taxon>
        <taxon>Pirellulales</taxon>
        <taxon>Thermoguttaceae</taxon>
        <taxon>Thermogutta</taxon>
    </lineage>
</organism>
<proteinExistence type="predicted"/>
<dbReference type="Proteomes" id="UP000215086">
    <property type="component" value="Chromosome"/>
</dbReference>
<gene>
    <name evidence="2" type="ORF">THTE_0831</name>
</gene>
<dbReference type="InterPro" id="IPR027417">
    <property type="entry name" value="P-loop_NTPase"/>
</dbReference>
<dbReference type="RefSeq" id="WP_095414036.1">
    <property type="nucleotide sequence ID" value="NZ_CP018477.1"/>
</dbReference>
<accession>A0A286RBU3</accession>
<dbReference type="KEGG" id="ttf:THTE_0831"/>
<dbReference type="Gene3D" id="3.40.50.300">
    <property type="entry name" value="P-loop containing nucleotide triphosphate hydrolases"/>
    <property type="match status" value="1"/>
</dbReference>
<sequence>MLTHLKIERFKSIRYLELECRRVNLFIGGPNTGKSNILEALGLLSWCGSNRTNLSGFVRASHPQHLFFDFITDEAVRIEFGGKPSGVLSLRLENQQFCFFYGSQNIGRISGLGSESLSAEKSKRDELSLIRKYRFRLSDSAMTVPGPLFVPDGENLFAVISGSKVLREWVAELYRPYGFSLVVKPLEGRFELQKQQNGMAISFPFVSTSETLQRIVFYYVAMASNRDAVLVFEEPEAHAFPYYTKYLGEQIAADSSNQYFIATHNPYLLTAVLEKANRNEVAVFAVQYKDYETRATALTDEQISRLLDADPFLGLDAVLQAD</sequence>
<dbReference type="OrthoDB" id="9814775at2"/>
<feature type="domain" description="ATPase AAA-type core" evidence="1">
    <location>
        <begin position="192"/>
        <end position="269"/>
    </location>
</feature>
<dbReference type="Pfam" id="PF13304">
    <property type="entry name" value="AAA_21"/>
    <property type="match status" value="1"/>
</dbReference>
<evidence type="ECO:0000259" key="1">
    <source>
        <dbReference type="Pfam" id="PF13304"/>
    </source>
</evidence>
<dbReference type="SUPFAM" id="SSF52540">
    <property type="entry name" value="P-loop containing nucleoside triphosphate hydrolases"/>
    <property type="match status" value="1"/>
</dbReference>
<dbReference type="PANTHER" id="PTHR32182:SF22">
    <property type="entry name" value="ATP-DEPENDENT ENDONUCLEASE, OLD FAMILY-RELATED"/>
    <property type="match status" value="1"/>
</dbReference>